<dbReference type="GO" id="GO:0005524">
    <property type="term" value="F:ATP binding"/>
    <property type="evidence" value="ECO:0007669"/>
    <property type="project" value="UniProtKB-KW"/>
</dbReference>
<dbReference type="InterPro" id="IPR000577">
    <property type="entry name" value="Carb_kinase_FGGY"/>
</dbReference>
<dbReference type="GO" id="GO:0019563">
    <property type="term" value="P:glycerol catabolic process"/>
    <property type="evidence" value="ECO:0007669"/>
    <property type="project" value="TreeGrafter"/>
</dbReference>
<evidence type="ECO:0000259" key="7">
    <source>
        <dbReference type="Pfam" id="PF00370"/>
    </source>
</evidence>
<keyword evidence="3" id="KW-0547">Nucleotide-binding</keyword>
<dbReference type="Proteomes" id="UP000006851">
    <property type="component" value="Chromosome"/>
</dbReference>
<dbReference type="eggNOG" id="COG0554">
    <property type="taxonomic scope" value="Bacteria"/>
</dbReference>
<dbReference type="Pfam" id="PF02782">
    <property type="entry name" value="FGGY_C"/>
    <property type="match status" value="1"/>
</dbReference>
<proteinExistence type="inferred from homology"/>
<evidence type="ECO:0000313" key="10">
    <source>
        <dbReference type="Proteomes" id="UP000006851"/>
    </source>
</evidence>
<dbReference type="InterPro" id="IPR018483">
    <property type="entry name" value="Carb_kinase_FGGY_CS"/>
</dbReference>
<dbReference type="EMBL" id="CP002628">
    <property type="protein sequence ID" value="AEB07709.1"/>
    <property type="molecule type" value="Genomic_DNA"/>
</dbReference>
<keyword evidence="10" id="KW-1185">Reference proteome</keyword>
<dbReference type="Pfam" id="PF00370">
    <property type="entry name" value="FGGY_N"/>
    <property type="match status" value="1"/>
</dbReference>
<evidence type="ECO:0000256" key="4">
    <source>
        <dbReference type="ARBA" id="ARBA00022777"/>
    </source>
</evidence>
<protein>
    <recommendedName>
        <fullName evidence="6">ATP:glycerol 3-phosphotransferase</fullName>
    </recommendedName>
</protein>
<dbReference type="NCBIfam" id="NF000756">
    <property type="entry name" value="PRK00047.1"/>
    <property type="match status" value="1"/>
</dbReference>
<dbReference type="CDD" id="cd07769">
    <property type="entry name" value="ASKHA_NBD_FGGY_GK"/>
    <property type="match status" value="1"/>
</dbReference>
<accession>F2N933</accession>
<dbReference type="AlphaFoldDB" id="F2N933"/>
<dbReference type="PANTHER" id="PTHR10196">
    <property type="entry name" value="SUGAR KINASE"/>
    <property type="match status" value="1"/>
</dbReference>
<comment type="similarity">
    <text evidence="1">Belongs to the FGGY kinase family.</text>
</comment>
<dbReference type="PROSITE" id="PS00933">
    <property type="entry name" value="FGGY_KINASES_1"/>
    <property type="match status" value="1"/>
</dbReference>
<evidence type="ECO:0000256" key="6">
    <source>
        <dbReference type="ARBA" id="ARBA00043149"/>
    </source>
</evidence>
<organism evidence="9 10">
    <name type="scientific">Coriobacterium glomerans (strain ATCC 49209 / DSM 20642 / JCM 10262 / PW2)</name>
    <dbReference type="NCBI Taxonomy" id="700015"/>
    <lineage>
        <taxon>Bacteria</taxon>
        <taxon>Bacillati</taxon>
        <taxon>Actinomycetota</taxon>
        <taxon>Coriobacteriia</taxon>
        <taxon>Coriobacteriales</taxon>
        <taxon>Coriobacteriaceae</taxon>
        <taxon>Coriobacterium</taxon>
    </lineage>
</organism>
<evidence type="ECO:0000313" key="9">
    <source>
        <dbReference type="EMBL" id="AEB07709.1"/>
    </source>
</evidence>
<keyword evidence="2 9" id="KW-0808">Transferase</keyword>
<dbReference type="GO" id="GO:0005829">
    <property type="term" value="C:cytosol"/>
    <property type="evidence" value="ECO:0007669"/>
    <property type="project" value="TreeGrafter"/>
</dbReference>
<dbReference type="KEGG" id="cgo:Corgl_1610"/>
<sequence>MLSAMARYIIGIDQSTQGTKALLLDERGTLIRRVDRPHRQIVSDSGWISHDPREIARNVIRSSRDVVLAEGIPLGEVAGIGISNQRETTVAWDARTGEPLCDAVVWQCARASEICARIKAKEGASEMVRARSGLPLSPYYPASKMAWILENVSSASEAARSGSLRMGTVDSWIIWVLTHGTAFLCDHSNASRTQLFDIAALGWSQELCSLFGIDESCLPAVTDSDACFGYTDLEGFLPTPIPIHAALGDSHAALFGQGCLKRGMAKATYGTGASVMLNVGARPIASAHGLSTSIGWRMGATETYVIEGNINYAGAVNTWLRDDLGLIDAPSEVEALCRSASRASRVYLVPAFSGLGAPHWCDRAQAAILGMERSTHRAELVCAANESIAYQIADVVDAMREDAGIVLSELRVDGGPTANGYLMQFQSDVLATPLRVAKNDEMSGMGAAWCAGVSLDIYGRDVAVDSAPRARFEPKMRPDERQSRIAGWRRALATTIGYARD</sequence>
<feature type="domain" description="Carbohydrate kinase FGGY C-terminal" evidence="8">
    <location>
        <begin position="266"/>
        <end position="454"/>
    </location>
</feature>
<dbReference type="Gene3D" id="3.30.420.40">
    <property type="match status" value="2"/>
</dbReference>
<evidence type="ECO:0000256" key="2">
    <source>
        <dbReference type="ARBA" id="ARBA00022679"/>
    </source>
</evidence>
<feature type="domain" description="Carbohydrate kinase FGGY N-terminal" evidence="7">
    <location>
        <begin position="8"/>
        <end position="256"/>
    </location>
</feature>
<dbReference type="PIRSF" id="PIRSF000538">
    <property type="entry name" value="GlpK"/>
    <property type="match status" value="1"/>
</dbReference>
<evidence type="ECO:0000256" key="3">
    <source>
        <dbReference type="ARBA" id="ARBA00022741"/>
    </source>
</evidence>
<dbReference type="HOGENOM" id="CLU_009281_2_3_11"/>
<name>F2N933_CORGP</name>
<dbReference type="GO" id="GO:0004370">
    <property type="term" value="F:glycerol kinase activity"/>
    <property type="evidence" value="ECO:0007669"/>
    <property type="project" value="TreeGrafter"/>
</dbReference>
<dbReference type="PANTHER" id="PTHR10196:SF69">
    <property type="entry name" value="GLYCEROL KINASE"/>
    <property type="match status" value="1"/>
</dbReference>
<dbReference type="SUPFAM" id="SSF53067">
    <property type="entry name" value="Actin-like ATPase domain"/>
    <property type="match status" value="2"/>
</dbReference>
<dbReference type="InterPro" id="IPR018484">
    <property type="entry name" value="FGGY_N"/>
</dbReference>
<evidence type="ECO:0000259" key="8">
    <source>
        <dbReference type="Pfam" id="PF02782"/>
    </source>
</evidence>
<dbReference type="STRING" id="700015.Corgl_1610"/>
<reference evidence="10" key="1">
    <citation type="journal article" date="2013" name="Stand. Genomic Sci.">
        <title>Complete genome sequence of Coriobacterium glomerans type strain (PW2(T)) from the midgut of Pyrrhocoris apterus L. (red soldier bug).</title>
        <authorList>
            <person name="Stackebrandt E."/>
            <person name="Zeytun A."/>
            <person name="Lapidus A."/>
            <person name="Nolan M."/>
            <person name="Lucas S."/>
            <person name="Hammon N."/>
            <person name="Deshpande S."/>
            <person name="Cheng J.F."/>
            <person name="Tapia R."/>
            <person name="Goodwin L.A."/>
            <person name="Pitluck S."/>
            <person name="Liolios K."/>
            <person name="Pagani I."/>
            <person name="Ivanova N."/>
            <person name="Mavromatis K."/>
            <person name="Mikhailova N."/>
            <person name="Huntemann M."/>
            <person name="Pati A."/>
            <person name="Chen A."/>
            <person name="Palaniappan K."/>
            <person name="Chang Y.J."/>
            <person name="Land M."/>
            <person name="Hauser L."/>
            <person name="Rohde M."/>
            <person name="Pukall R."/>
            <person name="Goker M."/>
            <person name="Detter J.C."/>
            <person name="Woyke T."/>
            <person name="Bristow J."/>
            <person name="Eisen J.A."/>
            <person name="Markowitz V."/>
            <person name="Hugenholtz P."/>
            <person name="Kyrpides N.C."/>
            <person name="Klenk H.P."/>
        </authorList>
    </citation>
    <scope>NUCLEOTIDE SEQUENCE</scope>
    <source>
        <strain evidence="10">ATCC 49209 / DSM 20642 / JCM 10262 / PW2</strain>
    </source>
</reference>
<keyword evidence="5" id="KW-0067">ATP-binding</keyword>
<dbReference type="InterPro" id="IPR018485">
    <property type="entry name" value="FGGY_C"/>
</dbReference>
<evidence type="ECO:0000256" key="5">
    <source>
        <dbReference type="ARBA" id="ARBA00022840"/>
    </source>
</evidence>
<evidence type="ECO:0000256" key="1">
    <source>
        <dbReference type="ARBA" id="ARBA00009156"/>
    </source>
</evidence>
<dbReference type="InterPro" id="IPR043129">
    <property type="entry name" value="ATPase_NBD"/>
</dbReference>
<gene>
    <name evidence="9" type="ordered locus">Corgl_1610</name>
</gene>
<keyword evidence="4 9" id="KW-0418">Kinase</keyword>